<dbReference type="PANTHER" id="PTHR10555:SF170">
    <property type="entry name" value="FI18122P1"/>
    <property type="match status" value="1"/>
</dbReference>
<dbReference type="SUPFAM" id="SSF103657">
    <property type="entry name" value="BAR/IMD domain-like"/>
    <property type="match status" value="1"/>
</dbReference>
<dbReference type="InterPro" id="IPR035803">
    <property type="entry name" value="BAR_Vps5"/>
</dbReference>
<keyword evidence="5" id="KW-0813">Transport</keyword>
<dbReference type="InterPro" id="IPR036871">
    <property type="entry name" value="PX_dom_sf"/>
</dbReference>
<protein>
    <recommendedName>
        <fullName evidence="12">PX domain-containing protein</fullName>
    </recommendedName>
</protein>
<dbReference type="PANTHER" id="PTHR10555">
    <property type="entry name" value="SORTING NEXIN"/>
    <property type="match status" value="1"/>
</dbReference>
<evidence type="ECO:0000313" key="13">
    <source>
        <dbReference type="EMBL" id="KAL1587585.1"/>
    </source>
</evidence>
<feature type="region of interest" description="Disordered" evidence="11">
    <location>
        <begin position="562"/>
        <end position="635"/>
    </location>
</feature>
<dbReference type="FunFam" id="1.20.1270.60:FF:000022">
    <property type="entry name" value="Sorting nexin 3 protein"/>
    <property type="match status" value="1"/>
</dbReference>
<feature type="compositionally biased region" description="Low complexity" evidence="11">
    <location>
        <begin position="102"/>
        <end position="116"/>
    </location>
</feature>
<accession>A0AB34KVM5</accession>
<dbReference type="PROSITE" id="PS50195">
    <property type="entry name" value="PX"/>
    <property type="match status" value="1"/>
</dbReference>
<evidence type="ECO:0000256" key="4">
    <source>
        <dbReference type="ARBA" id="ARBA00010883"/>
    </source>
</evidence>
<evidence type="ECO:0000259" key="12">
    <source>
        <dbReference type="PROSITE" id="PS50195"/>
    </source>
</evidence>
<evidence type="ECO:0000313" key="14">
    <source>
        <dbReference type="Proteomes" id="UP000803884"/>
    </source>
</evidence>
<comment type="subcellular location">
    <subcellularLocation>
        <location evidence="2">Cytoplasm</location>
    </subcellularLocation>
    <subcellularLocation>
        <location evidence="3">Golgi apparatus</location>
    </subcellularLocation>
    <subcellularLocation>
        <location evidence="1">Membrane</location>
        <topology evidence="1">Peripheral membrane protein</topology>
        <orientation evidence="1">Cytoplasmic side</orientation>
    </subcellularLocation>
</comment>
<feature type="region of interest" description="Disordered" evidence="11">
    <location>
        <begin position="1"/>
        <end position="184"/>
    </location>
</feature>
<keyword evidence="9" id="KW-0333">Golgi apparatus</keyword>
<dbReference type="AlphaFoldDB" id="A0AB34KVM5"/>
<dbReference type="Proteomes" id="UP000803884">
    <property type="component" value="Unassembled WGS sequence"/>
</dbReference>
<feature type="compositionally biased region" description="Low complexity" evidence="11">
    <location>
        <begin position="569"/>
        <end position="597"/>
    </location>
</feature>
<dbReference type="GO" id="GO:0005768">
    <property type="term" value="C:endosome"/>
    <property type="evidence" value="ECO:0007669"/>
    <property type="project" value="TreeGrafter"/>
</dbReference>
<gene>
    <name evidence="13" type="ORF">WHR41_03852</name>
</gene>
<feature type="domain" description="PX" evidence="12">
    <location>
        <begin position="188"/>
        <end position="304"/>
    </location>
</feature>
<evidence type="ECO:0000256" key="3">
    <source>
        <dbReference type="ARBA" id="ARBA00004555"/>
    </source>
</evidence>
<dbReference type="CDD" id="cd07627">
    <property type="entry name" value="BAR_Vps5p"/>
    <property type="match status" value="1"/>
</dbReference>
<dbReference type="Gene3D" id="1.20.1270.60">
    <property type="entry name" value="Arfaptin homology (AH) domain/BAR domain"/>
    <property type="match status" value="1"/>
</dbReference>
<evidence type="ECO:0000256" key="10">
    <source>
        <dbReference type="ARBA" id="ARBA00023136"/>
    </source>
</evidence>
<keyword evidence="8" id="KW-0653">Protein transport</keyword>
<dbReference type="InterPro" id="IPR027267">
    <property type="entry name" value="AH/BAR_dom_sf"/>
</dbReference>
<evidence type="ECO:0000256" key="5">
    <source>
        <dbReference type="ARBA" id="ARBA00022448"/>
    </source>
</evidence>
<evidence type="ECO:0000256" key="9">
    <source>
        <dbReference type="ARBA" id="ARBA00023034"/>
    </source>
</evidence>
<dbReference type="GO" id="GO:0015031">
    <property type="term" value="P:protein transport"/>
    <property type="evidence" value="ECO:0007669"/>
    <property type="project" value="UniProtKB-KW"/>
</dbReference>
<dbReference type="InterPro" id="IPR015404">
    <property type="entry name" value="Vps5_C"/>
</dbReference>
<dbReference type="FunFam" id="3.30.1520.10:FF:000013">
    <property type="entry name" value="Putative Sorting nexin 3"/>
    <property type="match status" value="1"/>
</dbReference>
<feature type="compositionally biased region" description="Polar residues" evidence="11">
    <location>
        <begin position="135"/>
        <end position="144"/>
    </location>
</feature>
<dbReference type="GO" id="GO:0035091">
    <property type="term" value="F:phosphatidylinositol binding"/>
    <property type="evidence" value="ECO:0007669"/>
    <property type="project" value="InterPro"/>
</dbReference>
<keyword evidence="6" id="KW-0963">Cytoplasm</keyword>
<organism evidence="13 14">
    <name type="scientific">Cladosporium halotolerans</name>
    <dbReference type="NCBI Taxonomy" id="1052096"/>
    <lineage>
        <taxon>Eukaryota</taxon>
        <taxon>Fungi</taxon>
        <taxon>Dikarya</taxon>
        <taxon>Ascomycota</taxon>
        <taxon>Pezizomycotina</taxon>
        <taxon>Dothideomycetes</taxon>
        <taxon>Dothideomycetidae</taxon>
        <taxon>Cladosporiales</taxon>
        <taxon>Cladosporiaceae</taxon>
        <taxon>Cladosporium</taxon>
    </lineage>
</organism>
<dbReference type="SMART" id="SM00312">
    <property type="entry name" value="PX"/>
    <property type="match status" value="1"/>
</dbReference>
<evidence type="ECO:0000256" key="11">
    <source>
        <dbReference type="SAM" id="MobiDB-lite"/>
    </source>
</evidence>
<comment type="caution">
    <text evidence="13">The sequence shown here is derived from an EMBL/GenBank/DDBJ whole genome shotgun (WGS) entry which is preliminary data.</text>
</comment>
<dbReference type="EMBL" id="JAAQHG020000010">
    <property type="protein sequence ID" value="KAL1587585.1"/>
    <property type="molecule type" value="Genomic_DNA"/>
</dbReference>
<keyword evidence="14" id="KW-1185">Reference proteome</keyword>
<comment type="similarity">
    <text evidence="4">Belongs to the sorting nexin family.</text>
</comment>
<evidence type="ECO:0000256" key="1">
    <source>
        <dbReference type="ARBA" id="ARBA00004287"/>
    </source>
</evidence>
<dbReference type="GO" id="GO:0045053">
    <property type="term" value="P:protein retention in Golgi apparatus"/>
    <property type="evidence" value="ECO:0007669"/>
    <property type="project" value="TreeGrafter"/>
</dbReference>
<feature type="compositionally biased region" description="Low complexity" evidence="11">
    <location>
        <begin position="608"/>
        <end position="620"/>
    </location>
</feature>
<proteinExistence type="inferred from homology"/>
<keyword evidence="7" id="KW-0597">Phosphoprotein</keyword>
<evidence type="ECO:0000256" key="7">
    <source>
        <dbReference type="ARBA" id="ARBA00022553"/>
    </source>
</evidence>
<dbReference type="Pfam" id="PF00787">
    <property type="entry name" value="PX"/>
    <property type="match status" value="1"/>
</dbReference>
<dbReference type="GeneID" id="96005296"/>
<evidence type="ECO:0000256" key="6">
    <source>
        <dbReference type="ARBA" id="ARBA00022490"/>
    </source>
</evidence>
<dbReference type="GO" id="GO:0030904">
    <property type="term" value="C:retromer complex"/>
    <property type="evidence" value="ECO:0007669"/>
    <property type="project" value="UniProtKB-ARBA"/>
</dbReference>
<feature type="compositionally biased region" description="Low complexity" evidence="11">
    <location>
        <begin position="62"/>
        <end position="79"/>
    </location>
</feature>
<dbReference type="GO" id="GO:0042147">
    <property type="term" value="P:retrograde transport, endosome to Golgi"/>
    <property type="evidence" value="ECO:0007669"/>
    <property type="project" value="TreeGrafter"/>
</dbReference>
<feature type="compositionally biased region" description="Polar residues" evidence="11">
    <location>
        <begin position="1"/>
        <end position="12"/>
    </location>
</feature>
<evidence type="ECO:0000256" key="8">
    <source>
        <dbReference type="ARBA" id="ARBA00022927"/>
    </source>
</evidence>
<evidence type="ECO:0000256" key="2">
    <source>
        <dbReference type="ARBA" id="ARBA00004496"/>
    </source>
</evidence>
<dbReference type="GO" id="GO:0005829">
    <property type="term" value="C:cytosol"/>
    <property type="evidence" value="ECO:0007669"/>
    <property type="project" value="GOC"/>
</dbReference>
<sequence length="635" mass="68945">MAHPSSDTTANPWTAADMEEGGSPWDDVPSRSHSSHNLAKAAEESEQPAVDTPASPEPAAPTPASASSPVSAKPAPSKSRGPRRHVNLTQSTTLESLDDSMGPLGPLGAEPVEEPVAPTPPVKELASRTRARPQTGGSAVSSAPNDLDDDGASSLNGARQPPPVLPPQFENRPRQQQPSMSVEQAAKPTFSITVGDPHTVGNAASSHTVYSVITKTTSKAYANPTFTVTRRYRDFLWLYEQLHTNNPGVVVPPPPEKQAVGRFDNNFIESRRMALERQLTKTAAHPVLQHDADLKTFLESDAFNVDIKHRDRKDPLLGAGESKGLMSSIGLGGGGGGGKFIEHDDWFHDRRIYLDALENQLKALQKSTDTVMAQRKALADSCADFSNSLHNLAAVELSPSLSGPLDALGDLQSRIQELYSRQAMQDMLTLGIVIDEYIRLIGSVKKAFEQRQKAFHAWHSSETKLQDTKKQQEKLLRAGRSQQDRIAQMNADVSDAERRVHQSRLLFEDMGRLMRTELERFEREKVEDFKSGVETFLESAVEAQKELIELWETYLLQLDSDEDGPPFLPAGVPAAESARAAPQAQQDEAATEQTPEAGKANNHDDSSNDAAASAATAAGGDAEEEARPQTAESET</sequence>
<reference evidence="13 14" key="1">
    <citation type="journal article" date="2020" name="Microbiol. Resour. Announc.">
        <title>Draft Genome Sequence of a Cladosporium Species Isolated from the Mesophotic Ascidian Didemnum maculosum.</title>
        <authorList>
            <person name="Gioti A."/>
            <person name="Siaperas R."/>
            <person name="Nikolaivits E."/>
            <person name="Le Goff G."/>
            <person name="Ouazzani J."/>
            <person name="Kotoulas G."/>
            <person name="Topakas E."/>
        </authorList>
    </citation>
    <scope>NUCLEOTIDE SEQUENCE [LARGE SCALE GENOMIC DNA]</scope>
    <source>
        <strain evidence="13 14">TM138-S3</strain>
    </source>
</reference>
<name>A0AB34KVM5_9PEZI</name>
<dbReference type="GO" id="GO:0005794">
    <property type="term" value="C:Golgi apparatus"/>
    <property type="evidence" value="ECO:0007669"/>
    <property type="project" value="UniProtKB-SubCell"/>
</dbReference>
<dbReference type="InterPro" id="IPR001683">
    <property type="entry name" value="PX_dom"/>
</dbReference>
<dbReference type="RefSeq" id="XP_069230690.1">
    <property type="nucleotide sequence ID" value="XM_069372458.1"/>
</dbReference>
<keyword evidence="10" id="KW-0472">Membrane</keyword>
<dbReference type="Gene3D" id="3.30.1520.10">
    <property type="entry name" value="Phox-like domain"/>
    <property type="match status" value="1"/>
</dbReference>
<dbReference type="Pfam" id="PF09325">
    <property type="entry name" value="Vps5"/>
    <property type="match status" value="1"/>
</dbReference>
<dbReference type="SUPFAM" id="SSF64268">
    <property type="entry name" value="PX domain"/>
    <property type="match status" value="1"/>
</dbReference>